<dbReference type="InterPro" id="IPR039556">
    <property type="entry name" value="ICL/PEPM"/>
</dbReference>
<dbReference type="GO" id="GO:0016833">
    <property type="term" value="F:oxo-acid-lyase activity"/>
    <property type="evidence" value="ECO:0007669"/>
    <property type="project" value="UniProtKB-ARBA"/>
</dbReference>
<dbReference type="RefSeq" id="WP_061992885.1">
    <property type="nucleotide sequence ID" value="NZ_DF967991.1"/>
</dbReference>
<dbReference type="InterPro" id="IPR040442">
    <property type="entry name" value="Pyrv_kinase-like_dom_sf"/>
</dbReference>
<reference evidence="1 2" key="1">
    <citation type="journal article" date="2015" name="BMC Genomics">
        <title>Comparative genomics of Fructobacillus spp. and Leuconostoc spp. reveals niche-specific evolution of Fructobacillus spp.</title>
        <authorList>
            <person name="Endo A."/>
            <person name="Tanizawa Y."/>
            <person name="Tanaka N."/>
            <person name="Maeno S."/>
            <person name="Kumar H."/>
            <person name="Shiwa Y."/>
            <person name="Okada S."/>
            <person name="Yoshikawa H."/>
            <person name="Dicks L."/>
            <person name="Nakagawa J."/>
            <person name="Arita M."/>
        </authorList>
    </citation>
    <scope>NUCLEOTIDE SEQUENCE [LARGE SCALE GENOMIC DNA]</scope>
    <source>
        <strain evidence="1 2">JCM 12225</strain>
    </source>
</reference>
<keyword evidence="2" id="KW-1185">Reference proteome</keyword>
<dbReference type="PROSITE" id="PS00161">
    <property type="entry name" value="ISOCITRATE_LYASE"/>
    <property type="match status" value="1"/>
</dbReference>
<accession>A0A0K8MG85</accession>
<organism evidence="1 2">
    <name type="scientific">Fructobacillus ficulneus</name>
    <dbReference type="NCBI Taxonomy" id="157463"/>
    <lineage>
        <taxon>Bacteria</taxon>
        <taxon>Bacillati</taxon>
        <taxon>Bacillota</taxon>
        <taxon>Bacilli</taxon>
        <taxon>Lactobacillales</taxon>
        <taxon>Lactobacillaceae</taxon>
        <taxon>Fructobacillus</taxon>
    </lineage>
</organism>
<dbReference type="Pfam" id="PF13714">
    <property type="entry name" value="PEP_mutase"/>
    <property type="match status" value="1"/>
</dbReference>
<dbReference type="OrthoDB" id="8629576at2"/>
<dbReference type="STRING" id="157463.GCA_001047075_00398"/>
<dbReference type="Gene3D" id="3.20.20.60">
    <property type="entry name" value="Phosphoenolpyruvate-binding domains"/>
    <property type="match status" value="1"/>
</dbReference>
<dbReference type="PANTHER" id="PTHR42905:SF5">
    <property type="entry name" value="CARBOXYVINYL-CARBOXYPHOSPHONATE PHOSPHORYLMUTASE, CHLOROPLASTIC"/>
    <property type="match status" value="1"/>
</dbReference>
<proteinExistence type="predicted"/>
<dbReference type="InterPro" id="IPR018523">
    <property type="entry name" value="Isocitrate_lyase_ph_CS"/>
</dbReference>
<dbReference type="Proteomes" id="UP000253891">
    <property type="component" value="Unassembled WGS sequence"/>
</dbReference>
<dbReference type="PANTHER" id="PTHR42905">
    <property type="entry name" value="PHOSPHOENOLPYRUVATE CARBOXYLASE"/>
    <property type="match status" value="1"/>
</dbReference>
<dbReference type="CDD" id="cd00377">
    <property type="entry name" value="ICL_PEPM"/>
    <property type="match status" value="1"/>
</dbReference>
<name>A0A0K8MG85_9LACO</name>
<gene>
    <name evidence="1" type="ORF">FFIC_140610</name>
</gene>
<evidence type="ECO:0000313" key="1">
    <source>
        <dbReference type="EMBL" id="GAO99467.1"/>
    </source>
</evidence>
<sequence length="310" mass="34437">MRNFEKQRNEFNHLIYDKEILNIVVVPDALAAKVAEKAGFKAVFCAGYATSASTLGLPDRGILDFGEMYQKVKEIVAAVDIPVFVDGDTGYGDPENVARTIRCYEAAGAAGIFLEDQVWPKRCGHMAGKSVVPTEELEEKLRVAAAARRHDNFLIMSRTDSRQMYGLDEAINRSKRYKAAGADMIFIEAPESIAEMKIIADTFPDTPLMANMIEDGATPMATTKELEEIGFSFVVHPCALTYAQTYADEEVLTELHDTGRTTKTQKQMVTFDKFNHFVGLDELNQCDNQYSAEAMTDTLALIADKMKEEA</sequence>
<dbReference type="SUPFAM" id="SSF51621">
    <property type="entry name" value="Phosphoenolpyruvate/pyruvate domain"/>
    <property type="match status" value="1"/>
</dbReference>
<protein>
    <submittedName>
        <fullName evidence="1">Putative carboxyvinyl-carboxyphosphonate phosphorylmutase</fullName>
    </submittedName>
</protein>
<dbReference type="AlphaFoldDB" id="A0A0K8MG85"/>
<evidence type="ECO:0000313" key="2">
    <source>
        <dbReference type="Proteomes" id="UP000253891"/>
    </source>
</evidence>
<dbReference type="InterPro" id="IPR015813">
    <property type="entry name" value="Pyrv/PenolPyrv_kinase-like_dom"/>
</dbReference>
<dbReference type="EMBL" id="DF967991">
    <property type="protein sequence ID" value="GAO99467.1"/>
    <property type="molecule type" value="Genomic_DNA"/>
</dbReference>